<dbReference type="InterPro" id="IPR001173">
    <property type="entry name" value="Glyco_trans_2-like"/>
</dbReference>
<dbReference type="AlphaFoldDB" id="A0A426FM47"/>
<sequence length="409" mass="45072">MNTFWILVYIIAAAWMVYTYLGYPWLLRWQLKKLQGTAETGRTPGPAGVTGSTPAAAAGTDGAVAPNDDALPAIAVVIVARNAAHLIGRKIRSCLDSHYPAGRIRVLLAIDGDDEDTARAAEALDDPRVTVLRHAQHRGKAATLNDAIARCHEEFLILTDARQRLDPDAIHHLVTSLQASPRMAAVSGELQFELSEGDFVGQGLDAYWRYEKWLRRTEGQVASTIGMTGALYGLRRAAFRPIPAETILDDVLIPMQAVLDGYRAGFDSRAIAYDLPSTSMAQEKRRKIRTLAGNFQLIQLCPALVSPRRNPAFVGFFSHKVCRLITPVALVLMLLASLMLAPGSWFFGLNVLGAALIIGGAVLARLRPASRRWLPVRLANTFVEMHLFIVYGFVEFLRNRNLHRWGADK</sequence>
<evidence type="ECO:0000256" key="5">
    <source>
        <dbReference type="SAM" id="Phobius"/>
    </source>
</evidence>
<feature type="transmembrane region" description="Helical" evidence="5">
    <location>
        <begin position="345"/>
        <end position="364"/>
    </location>
</feature>
<keyword evidence="5" id="KW-0472">Membrane</keyword>
<feature type="transmembrane region" description="Helical" evidence="5">
    <location>
        <begin position="6"/>
        <end position="26"/>
    </location>
</feature>
<keyword evidence="5" id="KW-0812">Transmembrane</keyword>
<accession>A0A426FM47</accession>
<comment type="caution">
    <text evidence="7">The sequence shown here is derived from an EMBL/GenBank/DDBJ whole genome shotgun (WGS) entry which is preliminary data.</text>
</comment>
<dbReference type="PANTHER" id="PTHR43630">
    <property type="entry name" value="POLY-BETA-1,6-N-ACETYL-D-GLUCOSAMINE SYNTHASE"/>
    <property type="match status" value="1"/>
</dbReference>
<organism evidence="7 8">
    <name type="scientific">Lautropia dentalis</name>
    <dbReference type="NCBI Taxonomy" id="2490857"/>
    <lineage>
        <taxon>Bacteria</taxon>
        <taxon>Pseudomonadati</taxon>
        <taxon>Pseudomonadota</taxon>
        <taxon>Betaproteobacteria</taxon>
        <taxon>Burkholderiales</taxon>
        <taxon>Burkholderiaceae</taxon>
        <taxon>Lautropia</taxon>
    </lineage>
</organism>
<evidence type="ECO:0000313" key="8">
    <source>
        <dbReference type="Proteomes" id="UP000270261"/>
    </source>
</evidence>
<name>A0A426FM47_9BURK</name>
<dbReference type="PANTHER" id="PTHR43630:SF1">
    <property type="entry name" value="POLY-BETA-1,6-N-ACETYL-D-GLUCOSAMINE SYNTHASE"/>
    <property type="match status" value="1"/>
</dbReference>
<reference evidence="7 8" key="1">
    <citation type="submission" date="2018-11" db="EMBL/GenBank/DDBJ databases">
        <title>Genome sequencing of Lautropia sp. KCOM 2505 (= ChDC F240).</title>
        <authorList>
            <person name="Kook J.-K."/>
            <person name="Park S.-N."/>
            <person name="Lim Y.K."/>
        </authorList>
    </citation>
    <scope>NUCLEOTIDE SEQUENCE [LARGE SCALE GENOMIC DNA]</scope>
    <source>
        <strain evidence="7 8">KCOM 2505</strain>
    </source>
</reference>
<dbReference type="OrthoDB" id="9811884at2"/>
<dbReference type="Pfam" id="PF00535">
    <property type="entry name" value="Glycos_transf_2"/>
    <property type="match status" value="1"/>
</dbReference>
<keyword evidence="2" id="KW-0328">Glycosyltransferase</keyword>
<feature type="transmembrane region" description="Helical" evidence="5">
    <location>
        <begin position="376"/>
        <end position="394"/>
    </location>
</feature>
<keyword evidence="3 7" id="KW-0808">Transferase</keyword>
<evidence type="ECO:0000256" key="3">
    <source>
        <dbReference type="ARBA" id="ARBA00022679"/>
    </source>
</evidence>
<dbReference type="EMBL" id="RRUE01000002">
    <property type="protein sequence ID" value="RRN43891.1"/>
    <property type="molecule type" value="Genomic_DNA"/>
</dbReference>
<evidence type="ECO:0000259" key="6">
    <source>
        <dbReference type="Pfam" id="PF00535"/>
    </source>
</evidence>
<evidence type="ECO:0000256" key="2">
    <source>
        <dbReference type="ARBA" id="ARBA00022676"/>
    </source>
</evidence>
<evidence type="ECO:0000313" key="7">
    <source>
        <dbReference type="EMBL" id="RRN43891.1"/>
    </source>
</evidence>
<feature type="region of interest" description="Disordered" evidence="4">
    <location>
        <begin position="40"/>
        <end position="61"/>
    </location>
</feature>
<keyword evidence="8" id="KW-1185">Reference proteome</keyword>
<evidence type="ECO:0000256" key="1">
    <source>
        <dbReference type="ARBA" id="ARBA00006739"/>
    </source>
</evidence>
<dbReference type="Proteomes" id="UP000270261">
    <property type="component" value="Unassembled WGS sequence"/>
</dbReference>
<dbReference type="GO" id="GO:0016757">
    <property type="term" value="F:glycosyltransferase activity"/>
    <property type="evidence" value="ECO:0007669"/>
    <property type="project" value="UniProtKB-KW"/>
</dbReference>
<gene>
    <name evidence="7" type="ORF">EHV23_10865</name>
</gene>
<protein>
    <submittedName>
        <fullName evidence="7">Glycosyltransferase</fullName>
    </submittedName>
</protein>
<evidence type="ECO:0000256" key="4">
    <source>
        <dbReference type="SAM" id="MobiDB-lite"/>
    </source>
</evidence>
<comment type="similarity">
    <text evidence="1">Belongs to the glycosyltransferase 2 family.</text>
</comment>
<keyword evidence="5" id="KW-1133">Transmembrane helix</keyword>
<dbReference type="RefSeq" id="WP_125096091.1">
    <property type="nucleotide sequence ID" value="NZ_RRUE01000002.1"/>
</dbReference>
<feature type="domain" description="Glycosyltransferase 2-like" evidence="6">
    <location>
        <begin position="76"/>
        <end position="185"/>
    </location>
</feature>
<proteinExistence type="inferred from homology"/>
<dbReference type="InterPro" id="IPR029044">
    <property type="entry name" value="Nucleotide-diphossugar_trans"/>
</dbReference>
<feature type="transmembrane region" description="Helical" evidence="5">
    <location>
        <begin position="321"/>
        <end position="339"/>
    </location>
</feature>
<feature type="compositionally biased region" description="Low complexity" evidence="4">
    <location>
        <begin position="43"/>
        <end position="61"/>
    </location>
</feature>
<dbReference type="SUPFAM" id="SSF53448">
    <property type="entry name" value="Nucleotide-diphospho-sugar transferases"/>
    <property type="match status" value="1"/>
</dbReference>
<dbReference type="Gene3D" id="3.90.550.10">
    <property type="entry name" value="Spore Coat Polysaccharide Biosynthesis Protein SpsA, Chain A"/>
    <property type="match status" value="1"/>
</dbReference>